<evidence type="ECO:0000313" key="1">
    <source>
        <dbReference type="EMBL" id="QOP40671.1"/>
    </source>
</evidence>
<proteinExistence type="predicted"/>
<sequence length="137" mass="15931">MSQDLEKIEAFIEQHHVLTLATCDQECVSACSLFYAYDKEKKIFVVASSDDTLHIEQIQKNNRIAGNILLETKEIGKIQGLQFRGIFKQNNSKEFSHLYFKQFPYALALNPKLWNIEVDFFKLTDNRLGFGKKVIWP</sequence>
<dbReference type="AlphaFoldDB" id="A0A7M1ATD4"/>
<protein>
    <recommendedName>
        <fullName evidence="3">Pyridoxamine 5'-phosphate oxidase putative domain-containing protein</fullName>
    </recommendedName>
</protein>
<reference evidence="1 2" key="1">
    <citation type="submission" date="2019-06" db="EMBL/GenBank/DDBJ databases">
        <title>Sulfurimonas gotlandica sp. nov., a chemoautotrophic and psychrotolerant epsilonproteobacterium isolated from a pelagic redoxcline, and an emended description of the genus Sulfurimonas.</title>
        <authorList>
            <person name="Wang S."/>
            <person name="Jiang L."/>
            <person name="Shao Z."/>
        </authorList>
    </citation>
    <scope>NUCLEOTIDE SEQUENCE [LARGE SCALE GENOMIC DNA]</scope>
    <source>
        <strain evidence="1 2">B2</strain>
    </source>
</reference>
<evidence type="ECO:0008006" key="3">
    <source>
        <dbReference type="Google" id="ProtNLM"/>
    </source>
</evidence>
<dbReference type="Gene3D" id="2.30.110.10">
    <property type="entry name" value="Electron Transport, Fmn-binding Protein, Chain A"/>
    <property type="match status" value="1"/>
</dbReference>
<organism evidence="1 2">
    <name type="scientific">Sulfurimonas marina</name>
    <dbReference type="NCBI Taxonomy" id="2590551"/>
    <lineage>
        <taxon>Bacteria</taxon>
        <taxon>Pseudomonadati</taxon>
        <taxon>Campylobacterota</taxon>
        <taxon>Epsilonproteobacteria</taxon>
        <taxon>Campylobacterales</taxon>
        <taxon>Sulfurimonadaceae</taxon>
        <taxon>Sulfurimonas</taxon>
    </lineage>
</organism>
<dbReference type="InterPro" id="IPR012349">
    <property type="entry name" value="Split_barrel_FMN-bd"/>
</dbReference>
<name>A0A7M1ATD4_9BACT</name>
<dbReference type="KEGG" id="smax:FJR03_02495"/>
<dbReference type="Proteomes" id="UP000593910">
    <property type="component" value="Chromosome"/>
</dbReference>
<evidence type="ECO:0000313" key="2">
    <source>
        <dbReference type="Proteomes" id="UP000593910"/>
    </source>
</evidence>
<dbReference type="EMBL" id="CP041165">
    <property type="protein sequence ID" value="QOP40671.1"/>
    <property type="molecule type" value="Genomic_DNA"/>
</dbReference>
<dbReference type="RefSeq" id="WP_193114094.1">
    <property type="nucleotide sequence ID" value="NZ_CP041165.1"/>
</dbReference>
<keyword evidence="2" id="KW-1185">Reference proteome</keyword>
<gene>
    <name evidence="1" type="ORF">FJR03_02495</name>
</gene>
<dbReference type="SUPFAM" id="SSF50475">
    <property type="entry name" value="FMN-binding split barrel"/>
    <property type="match status" value="1"/>
</dbReference>
<accession>A0A7M1ATD4</accession>